<comment type="caution">
    <text evidence="4">The sequence shown here is derived from an EMBL/GenBank/DDBJ whole genome shotgun (WGS) entry which is preliminary data.</text>
</comment>
<accession>A0A554LHE3</accession>
<dbReference type="InterPro" id="IPR025306">
    <property type="entry name" value="Zn-bnd_dom_prob"/>
</dbReference>
<evidence type="ECO:0000259" key="2">
    <source>
        <dbReference type="Pfam" id="PF13451"/>
    </source>
</evidence>
<gene>
    <name evidence="4" type="ORF">CEN91_499</name>
</gene>
<evidence type="ECO:0000259" key="3">
    <source>
        <dbReference type="Pfam" id="PF23477"/>
    </source>
</evidence>
<evidence type="ECO:0000256" key="1">
    <source>
        <dbReference type="SAM" id="MobiDB-lite"/>
    </source>
</evidence>
<protein>
    <submittedName>
        <fullName evidence="4">Uncharacterized protein</fullName>
    </submittedName>
</protein>
<feature type="domain" description="Probable zinc-binding" evidence="2">
    <location>
        <begin position="2"/>
        <end position="46"/>
    </location>
</feature>
<organism evidence="4 5">
    <name type="scientific">Candidatus Berkelbacteria bacterium Licking1014_85</name>
    <dbReference type="NCBI Taxonomy" id="2017148"/>
    <lineage>
        <taxon>Bacteria</taxon>
        <taxon>Candidatus Berkelbacteria</taxon>
    </lineage>
</organism>
<name>A0A554LHE3_9BACT</name>
<dbReference type="EMBL" id="VMGI01000073">
    <property type="protein sequence ID" value="TSC92286.1"/>
    <property type="molecule type" value="Genomic_DNA"/>
</dbReference>
<feature type="domain" description="CxxC-x17-CxxC" evidence="3">
    <location>
        <begin position="54"/>
        <end position="88"/>
    </location>
</feature>
<feature type="region of interest" description="Disordered" evidence="1">
    <location>
        <begin position="86"/>
        <end position="112"/>
    </location>
</feature>
<reference evidence="4 5" key="1">
    <citation type="submission" date="2017-07" db="EMBL/GenBank/DDBJ databases">
        <title>Mechanisms for carbon and nitrogen cycling indicate functional differentiation within the Candidate Phyla Radiation.</title>
        <authorList>
            <person name="Danczak R.E."/>
            <person name="Johnston M.D."/>
            <person name="Kenah C."/>
            <person name="Slattery M."/>
            <person name="Wrighton K.C."/>
            <person name="Wilkins M.J."/>
        </authorList>
    </citation>
    <scope>NUCLEOTIDE SEQUENCE [LARGE SCALE GENOMIC DNA]</scope>
    <source>
        <strain evidence="4">Licking1014_85</strain>
    </source>
</reference>
<dbReference type="InterPro" id="IPR026363">
    <property type="entry name" value="CxxC-x17-CxxC_dom"/>
</dbReference>
<dbReference type="Pfam" id="PF13451">
    <property type="entry name" value="zf_Tbcl"/>
    <property type="match status" value="1"/>
</dbReference>
<dbReference type="AlphaFoldDB" id="A0A554LHE3"/>
<sequence>MEDKTLTCADCNGEFAWTANEQQFYADRNYTQPKRCKDCRDKFKQKLRDTQVKTEITCRECGKKDTVPFEVKGDPNSLLCADCFAKSKGRPSPTTPTAETTEDTSNEPAAQE</sequence>
<dbReference type="Pfam" id="PF23477">
    <property type="entry name" value="zf_Tbcl_2"/>
    <property type="match status" value="1"/>
</dbReference>
<proteinExistence type="predicted"/>
<evidence type="ECO:0000313" key="5">
    <source>
        <dbReference type="Proteomes" id="UP000315589"/>
    </source>
</evidence>
<dbReference type="Proteomes" id="UP000315589">
    <property type="component" value="Unassembled WGS sequence"/>
</dbReference>
<evidence type="ECO:0000313" key="4">
    <source>
        <dbReference type="EMBL" id="TSC92286.1"/>
    </source>
</evidence>